<protein>
    <submittedName>
        <fullName evidence="2">Uncharacterized protein</fullName>
    </submittedName>
</protein>
<dbReference type="EMBL" id="BEZZ01022762">
    <property type="protein sequence ID" value="GCC39613.1"/>
    <property type="molecule type" value="Genomic_DNA"/>
</dbReference>
<evidence type="ECO:0000313" key="2">
    <source>
        <dbReference type="EMBL" id="GCC39613.1"/>
    </source>
</evidence>
<name>A0A401TAD3_CHIPU</name>
<dbReference type="AlphaFoldDB" id="A0A401TAD3"/>
<evidence type="ECO:0000256" key="1">
    <source>
        <dbReference type="SAM" id="MobiDB-lite"/>
    </source>
</evidence>
<reference evidence="2 3" key="1">
    <citation type="journal article" date="2018" name="Nat. Ecol. Evol.">
        <title>Shark genomes provide insights into elasmobranch evolution and the origin of vertebrates.</title>
        <authorList>
            <person name="Hara Y"/>
            <person name="Yamaguchi K"/>
            <person name="Onimaru K"/>
            <person name="Kadota M"/>
            <person name="Koyanagi M"/>
            <person name="Keeley SD"/>
            <person name="Tatsumi K"/>
            <person name="Tanaka K"/>
            <person name="Motone F"/>
            <person name="Kageyama Y"/>
            <person name="Nozu R"/>
            <person name="Adachi N"/>
            <person name="Nishimura O"/>
            <person name="Nakagawa R"/>
            <person name="Tanegashima C"/>
            <person name="Kiyatake I"/>
            <person name="Matsumoto R"/>
            <person name="Murakumo K"/>
            <person name="Nishida K"/>
            <person name="Terakita A"/>
            <person name="Kuratani S"/>
            <person name="Sato K"/>
            <person name="Hyodo S Kuraku.S."/>
        </authorList>
    </citation>
    <scope>NUCLEOTIDE SEQUENCE [LARGE SCALE GENOMIC DNA]</scope>
</reference>
<proteinExistence type="predicted"/>
<feature type="region of interest" description="Disordered" evidence="1">
    <location>
        <begin position="1"/>
        <end position="55"/>
    </location>
</feature>
<dbReference type="Proteomes" id="UP000287033">
    <property type="component" value="Unassembled WGS sequence"/>
</dbReference>
<feature type="compositionally biased region" description="Acidic residues" evidence="1">
    <location>
        <begin position="18"/>
        <end position="28"/>
    </location>
</feature>
<accession>A0A401TAD3</accession>
<comment type="caution">
    <text evidence="2">The sequence shown here is derived from an EMBL/GenBank/DDBJ whole genome shotgun (WGS) entry which is preliminary data.</text>
</comment>
<gene>
    <name evidence="2" type="ORF">chiPu_0023538</name>
</gene>
<feature type="non-terminal residue" evidence="2">
    <location>
        <position position="86"/>
    </location>
</feature>
<sequence length="86" mass="9394">MTVDCPRWVTLDGSATITEEEEEEEEDGGGGPPYVMTECPGVTPSGPRKGRRGRWWRDDGSLWLEAVLPSGQREVSREEGSAVGDT</sequence>
<organism evidence="2 3">
    <name type="scientific">Chiloscyllium punctatum</name>
    <name type="common">Brownbanded bambooshark</name>
    <name type="synonym">Hemiscyllium punctatum</name>
    <dbReference type="NCBI Taxonomy" id="137246"/>
    <lineage>
        <taxon>Eukaryota</taxon>
        <taxon>Metazoa</taxon>
        <taxon>Chordata</taxon>
        <taxon>Craniata</taxon>
        <taxon>Vertebrata</taxon>
        <taxon>Chondrichthyes</taxon>
        <taxon>Elasmobranchii</taxon>
        <taxon>Galeomorphii</taxon>
        <taxon>Galeoidea</taxon>
        <taxon>Orectolobiformes</taxon>
        <taxon>Hemiscylliidae</taxon>
        <taxon>Chiloscyllium</taxon>
    </lineage>
</organism>
<evidence type="ECO:0000313" key="3">
    <source>
        <dbReference type="Proteomes" id="UP000287033"/>
    </source>
</evidence>
<keyword evidence="3" id="KW-1185">Reference proteome</keyword>